<dbReference type="Proteomes" id="UP000179005">
    <property type="component" value="Unassembled WGS sequence"/>
</dbReference>
<dbReference type="Gene3D" id="3.20.20.70">
    <property type="entry name" value="Aldolase class I"/>
    <property type="match status" value="1"/>
</dbReference>
<keyword evidence="1" id="KW-0704">Schiff base</keyword>
<dbReference type="EMBL" id="MEVC01000002">
    <property type="protein sequence ID" value="OGC56177.1"/>
    <property type="molecule type" value="Genomic_DNA"/>
</dbReference>
<dbReference type="AlphaFoldDB" id="A0A1F4VG31"/>
<accession>A0A1F4VG31</accession>
<evidence type="ECO:0000313" key="2">
    <source>
        <dbReference type="EMBL" id="OGC56177.1"/>
    </source>
</evidence>
<evidence type="ECO:0000313" key="3">
    <source>
        <dbReference type="Proteomes" id="UP000179005"/>
    </source>
</evidence>
<dbReference type="SUPFAM" id="SSF51569">
    <property type="entry name" value="Aldolase"/>
    <property type="match status" value="1"/>
</dbReference>
<dbReference type="InterPro" id="IPR013785">
    <property type="entry name" value="Aldolase_TIM"/>
</dbReference>
<evidence type="ECO:0000256" key="1">
    <source>
        <dbReference type="ARBA" id="ARBA00023270"/>
    </source>
</evidence>
<organism evidence="2 3">
    <name type="scientific">candidate division WWE3 bacterium RIFCSPHIGHO2_01_FULL_48_15</name>
    <dbReference type="NCBI Taxonomy" id="1802619"/>
    <lineage>
        <taxon>Bacteria</taxon>
        <taxon>Katanobacteria</taxon>
    </lineage>
</organism>
<name>A0A1F4VG31_UNCKA</name>
<comment type="caution">
    <text evidence="2">The sequence shown here is derived from an EMBL/GenBank/DDBJ whole genome shotgun (WGS) entry which is preliminary data.</text>
</comment>
<reference evidence="2 3" key="1">
    <citation type="journal article" date="2016" name="Nat. Commun.">
        <title>Thousands of microbial genomes shed light on interconnected biogeochemical processes in an aquifer system.</title>
        <authorList>
            <person name="Anantharaman K."/>
            <person name="Brown C.T."/>
            <person name="Hug L.A."/>
            <person name="Sharon I."/>
            <person name="Castelle C.J."/>
            <person name="Probst A.J."/>
            <person name="Thomas B.C."/>
            <person name="Singh A."/>
            <person name="Wilkins M.J."/>
            <person name="Karaoz U."/>
            <person name="Brodie E.L."/>
            <person name="Williams K.H."/>
            <person name="Hubbard S.S."/>
            <person name="Banfield J.F."/>
        </authorList>
    </citation>
    <scope>NUCLEOTIDE SEQUENCE [LARGE SCALE GENOMIC DNA]</scope>
</reference>
<dbReference type="InterPro" id="IPR001585">
    <property type="entry name" value="TAL/FSA"/>
</dbReference>
<feature type="non-terminal residue" evidence="2">
    <location>
        <position position="1"/>
    </location>
</feature>
<protein>
    <submittedName>
        <fullName evidence="2">Transaldolase</fullName>
    </submittedName>
</protein>
<sequence length="232" mass="25786">KLSNAEAYKFYRGVVEEIAQVTSGPISIEVYADRETKAEEMLAQGREMFTWISNGNVKYPTTHEGLEAAEQSVKEGIRVNLTLCFSQEQAAAVYSATRGTKEPAFVSPFIGRLDDQGENGMDLIKNILEMYKGGDGHVQTLTASVRSVDHLLYAVHLGSPLITAPFKILEEWAKMGKPLPPEDFKYDAADLKPILYKETPLDKPWASYDIHHDLTDTGIEKFSADWNAIVAS</sequence>
<proteinExistence type="predicted"/>
<dbReference type="PANTHER" id="PTHR10683">
    <property type="entry name" value="TRANSALDOLASE"/>
    <property type="match status" value="1"/>
</dbReference>
<dbReference type="PANTHER" id="PTHR10683:SF40">
    <property type="entry name" value="FRUCTOSE-6-PHOSPHATE ALDOLASE 1-RELATED"/>
    <property type="match status" value="1"/>
</dbReference>
<gene>
    <name evidence="2" type="ORF">A2797_00545</name>
</gene>
<dbReference type="STRING" id="1802619.A2797_00545"/>
<dbReference type="Pfam" id="PF00923">
    <property type="entry name" value="TAL_FSA"/>
    <property type="match status" value="1"/>
</dbReference>
<dbReference type="GO" id="GO:0005975">
    <property type="term" value="P:carbohydrate metabolic process"/>
    <property type="evidence" value="ECO:0007669"/>
    <property type="project" value="InterPro"/>
</dbReference>